<dbReference type="OrthoDB" id="71302at2759"/>
<reference evidence="3" key="1">
    <citation type="submission" date="2009-05" db="EMBL/GenBank/DDBJ databases">
        <title>The genome sequence of Ajellomyces capsulatus strain H143.</title>
        <authorList>
            <person name="Champion M."/>
            <person name="Cuomo C.A."/>
            <person name="Ma L.-J."/>
            <person name="Henn M.R."/>
            <person name="Sil A."/>
            <person name="Goldman B."/>
            <person name="Young S.K."/>
            <person name="Kodira C.D."/>
            <person name="Zeng Q."/>
            <person name="Koehrsen M."/>
            <person name="Alvarado L."/>
            <person name="Berlin A.M."/>
            <person name="Borenstein D."/>
            <person name="Chen Z."/>
            <person name="Engels R."/>
            <person name="Freedman E."/>
            <person name="Gellesch M."/>
            <person name="Goldberg J."/>
            <person name="Griggs A."/>
            <person name="Gujja S."/>
            <person name="Heiman D.I."/>
            <person name="Hepburn T.A."/>
            <person name="Howarth C."/>
            <person name="Jen D."/>
            <person name="Larson L."/>
            <person name="Lewis B."/>
            <person name="Mehta T."/>
            <person name="Park D."/>
            <person name="Pearson M."/>
            <person name="Roberts A."/>
            <person name="Saif S."/>
            <person name="Shea T.D."/>
            <person name="Shenoy N."/>
            <person name="Sisk P."/>
            <person name="Stolte C."/>
            <person name="Sykes S."/>
            <person name="Walk T."/>
            <person name="White J."/>
            <person name="Yandava C."/>
            <person name="Klein B."/>
            <person name="McEwen J.G."/>
            <person name="Puccia R."/>
            <person name="Goldman G.H."/>
            <person name="Felipe M.S."/>
            <person name="Nino-Vega G."/>
            <person name="San-Blas G."/>
            <person name="Taylor J.W."/>
            <person name="Mendoza L."/>
            <person name="Galagan J.E."/>
            <person name="Nusbaum C."/>
            <person name="Birren B.W."/>
        </authorList>
    </citation>
    <scope>NUCLEOTIDE SEQUENCE [LARGE SCALE GENOMIC DNA]</scope>
    <source>
        <strain evidence="3">H143</strain>
    </source>
</reference>
<evidence type="ECO:0000313" key="3">
    <source>
        <dbReference type="Proteomes" id="UP000002624"/>
    </source>
</evidence>
<dbReference type="STRING" id="544712.C6HSY1"/>
<name>C6HSY1_AJECH</name>
<dbReference type="Proteomes" id="UP000002624">
    <property type="component" value="Unassembled WGS sequence"/>
</dbReference>
<dbReference type="HOGENOM" id="CLU_1354283_0_0_1"/>
<evidence type="ECO:0000313" key="2">
    <source>
        <dbReference type="EMBL" id="EER36656.1"/>
    </source>
</evidence>
<accession>C6HSY1</accession>
<feature type="compositionally biased region" description="Low complexity" evidence="1">
    <location>
        <begin position="146"/>
        <end position="160"/>
    </location>
</feature>
<gene>
    <name evidence="2" type="ORF">HCDG_09312</name>
</gene>
<feature type="region of interest" description="Disordered" evidence="1">
    <location>
        <begin position="141"/>
        <end position="202"/>
    </location>
</feature>
<feature type="compositionally biased region" description="Polar residues" evidence="1">
    <location>
        <begin position="178"/>
        <end position="187"/>
    </location>
</feature>
<dbReference type="EMBL" id="GG692439">
    <property type="protein sequence ID" value="EER36656.1"/>
    <property type="molecule type" value="Genomic_DNA"/>
</dbReference>
<evidence type="ECO:0000256" key="1">
    <source>
        <dbReference type="SAM" id="MobiDB-lite"/>
    </source>
</evidence>
<protein>
    <submittedName>
        <fullName evidence="2">HLH DNA binding protein</fullName>
    </submittedName>
</protein>
<dbReference type="AlphaFoldDB" id="C6HSY1"/>
<dbReference type="VEuPathDB" id="FungiDB:HCDG_09312"/>
<organism evidence="2 3">
    <name type="scientific">Ajellomyces capsulatus (strain H143)</name>
    <name type="common">Darling's disease fungus</name>
    <name type="synonym">Histoplasma capsulatum</name>
    <dbReference type="NCBI Taxonomy" id="544712"/>
    <lineage>
        <taxon>Eukaryota</taxon>
        <taxon>Fungi</taxon>
        <taxon>Dikarya</taxon>
        <taxon>Ascomycota</taxon>
        <taxon>Pezizomycotina</taxon>
        <taxon>Eurotiomycetes</taxon>
        <taxon>Eurotiomycetidae</taxon>
        <taxon>Onygenales</taxon>
        <taxon>Ajellomycetaceae</taxon>
        <taxon>Histoplasma</taxon>
    </lineage>
</organism>
<sequence length="202" mass="21278">MGAPATISPPGPAVFPRSQRTMSLLQHCLSGGVLCAADSEGYDTHGLPANTTELSQIDQQLLQHVGNQNGVSDDNAMTAKAALAAHSPQSKYPPPDPSFENNAAMAHGLTFPEDVNQVPMTNVHGHSTAAAVYAAREAQNINPKPTSNAAAAKQSTKASTRSPRWSPVARKPRAPSCSAPSITSTSYKMRPKTWLRAGTRPT</sequence>
<proteinExistence type="predicted"/>